<reference evidence="3" key="1">
    <citation type="journal article" date="2019" name="Int. J. Syst. Evol. Microbiol.">
        <title>The Global Catalogue of Microorganisms (GCM) 10K type strain sequencing project: providing services to taxonomists for standard genome sequencing and annotation.</title>
        <authorList>
            <consortium name="The Broad Institute Genomics Platform"/>
            <consortium name="The Broad Institute Genome Sequencing Center for Infectious Disease"/>
            <person name="Wu L."/>
            <person name="Ma J."/>
        </authorList>
    </citation>
    <scope>NUCLEOTIDE SEQUENCE [LARGE SCALE GENOMIC DNA]</scope>
    <source>
        <strain evidence="3">JCM 18304</strain>
    </source>
</reference>
<evidence type="ECO:0000313" key="3">
    <source>
        <dbReference type="Proteomes" id="UP001501570"/>
    </source>
</evidence>
<accession>A0ABP9SHK1</accession>
<dbReference type="EMBL" id="BAABJQ010000026">
    <property type="protein sequence ID" value="GAA5196487.1"/>
    <property type="molecule type" value="Genomic_DNA"/>
</dbReference>
<keyword evidence="3" id="KW-1185">Reference proteome</keyword>
<comment type="caution">
    <text evidence="2">The sequence shown here is derived from an EMBL/GenBank/DDBJ whole genome shotgun (WGS) entry which is preliminary data.</text>
</comment>
<feature type="region of interest" description="Disordered" evidence="1">
    <location>
        <begin position="45"/>
        <end position="64"/>
    </location>
</feature>
<proteinExistence type="predicted"/>
<organism evidence="2 3">
    <name type="scientific">Rugosimonospora acidiphila</name>
    <dbReference type="NCBI Taxonomy" id="556531"/>
    <lineage>
        <taxon>Bacteria</taxon>
        <taxon>Bacillati</taxon>
        <taxon>Actinomycetota</taxon>
        <taxon>Actinomycetes</taxon>
        <taxon>Micromonosporales</taxon>
        <taxon>Micromonosporaceae</taxon>
        <taxon>Rugosimonospora</taxon>
    </lineage>
</organism>
<evidence type="ECO:0000256" key="1">
    <source>
        <dbReference type="SAM" id="MobiDB-lite"/>
    </source>
</evidence>
<evidence type="ECO:0000313" key="2">
    <source>
        <dbReference type="EMBL" id="GAA5196487.1"/>
    </source>
</evidence>
<name>A0ABP9SHK1_9ACTN</name>
<dbReference type="RefSeq" id="WP_345636213.1">
    <property type="nucleotide sequence ID" value="NZ_BAABJQ010000026.1"/>
</dbReference>
<sequence length="64" mass="7087">MGKQDAAGHGQGGMMDIHEMRQQAHDMGIEGSSKMDESELREALKRIGKGNDPMMAKQEAKRNM</sequence>
<dbReference type="Proteomes" id="UP001501570">
    <property type="component" value="Unassembled WGS sequence"/>
</dbReference>
<protein>
    <submittedName>
        <fullName evidence="2">Uncharacterized protein</fullName>
    </submittedName>
</protein>
<gene>
    <name evidence="2" type="ORF">GCM10023322_65510</name>
</gene>